<dbReference type="EMBL" id="CAIIXF020000005">
    <property type="protein sequence ID" value="CAH1784024.1"/>
    <property type="molecule type" value="Genomic_DNA"/>
</dbReference>
<name>A0A8J1XGB7_OWEFU</name>
<dbReference type="Proteomes" id="UP000749559">
    <property type="component" value="Unassembled WGS sequence"/>
</dbReference>
<comment type="caution">
    <text evidence="3">The sequence shown here is derived from an EMBL/GenBank/DDBJ whole genome shotgun (WGS) entry which is preliminary data.</text>
</comment>
<gene>
    <name evidence="3" type="ORF">OFUS_LOCUS10291</name>
</gene>
<dbReference type="PANTHER" id="PTHR28567:SF3">
    <property type="entry name" value="PROTEIN FAM53A-LIKE ISOFORM X1"/>
    <property type="match status" value="1"/>
</dbReference>
<accession>A0A8J1XGB7</accession>
<keyword evidence="4" id="KW-1185">Reference proteome</keyword>
<proteinExistence type="inferred from homology"/>
<dbReference type="PANTHER" id="PTHR28567">
    <property type="entry name" value="PROTEIN FAM53A-LIKE ISOFORM X1"/>
    <property type="match status" value="1"/>
</dbReference>
<protein>
    <submittedName>
        <fullName evidence="3">Uncharacterized protein</fullName>
    </submittedName>
</protein>
<dbReference type="InterPro" id="IPR029356">
    <property type="entry name" value="FAM53"/>
</dbReference>
<evidence type="ECO:0000313" key="4">
    <source>
        <dbReference type="Proteomes" id="UP000749559"/>
    </source>
</evidence>
<evidence type="ECO:0000256" key="2">
    <source>
        <dbReference type="SAM" id="MobiDB-lite"/>
    </source>
</evidence>
<feature type="compositionally biased region" description="Basic and acidic residues" evidence="2">
    <location>
        <begin position="417"/>
        <end position="459"/>
    </location>
</feature>
<feature type="region of interest" description="Disordered" evidence="2">
    <location>
        <begin position="318"/>
        <end position="339"/>
    </location>
</feature>
<feature type="region of interest" description="Disordered" evidence="2">
    <location>
        <begin position="371"/>
        <end position="471"/>
    </location>
</feature>
<dbReference type="OrthoDB" id="10026856at2759"/>
<dbReference type="GO" id="GO:0006606">
    <property type="term" value="P:protein import into nucleus"/>
    <property type="evidence" value="ECO:0007669"/>
    <property type="project" value="TreeGrafter"/>
</dbReference>
<evidence type="ECO:0000313" key="3">
    <source>
        <dbReference type="EMBL" id="CAH1784024.1"/>
    </source>
</evidence>
<dbReference type="GO" id="GO:0005634">
    <property type="term" value="C:nucleus"/>
    <property type="evidence" value="ECO:0007669"/>
    <property type="project" value="TreeGrafter"/>
</dbReference>
<evidence type="ECO:0000256" key="1">
    <source>
        <dbReference type="ARBA" id="ARBA00010984"/>
    </source>
</evidence>
<organism evidence="3 4">
    <name type="scientific">Owenia fusiformis</name>
    <name type="common">Polychaete worm</name>
    <dbReference type="NCBI Taxonomy" id="6347"/>
    <lineage>
        <taxon>Eukaryota</taxon>
        <taxon>Metazoa</taxon>
        <taxon>Spiralia</taxon>
        <taxon>Lophotrochozoa</taxon>
        <taxon>Annelida</taxon>
        <taxon>Polychaeta</taxon>
        <taxon>Sedentaria</taxon>
        <taxon>Canalipalpata</taxon>
        <taxon>Sabellida</taxon>
        <taxon>Oweniida</taxon>
        <taxon>Oweniidae</taxon>
        <taxon>Owenia</taxon>
    </lineage>
</organism>
<sequence length="582" mass="63414">MVADKSPTSHQDTIPVTIATSDKVVMVTLITEKLRKQTLQDDGNSELGYDFGHWPCYQCSYTYNRQIRQTCEMCGVVREYACPANSDYNKGPQSILKSSEDPSPPLFGCRPFALAWPSGTFKSSGHEISKPSGQNIAHTPMAGPYGIHKPQGSDLVHKMPRSDGIQATDAPVQLLCPKTVNFTATVEHKSISGSPTLGLTSPADSSTPLESAQGTHLTLETPPFCPHCQYKDKCTVCDPVANTPPAPPKKRHCRSLSIPGDGSVNWPTPHGSHMFRPVAIRSHLNNNRLVKNCNSPLGHHSGSNSSIGPHITGVVPPSGLWMTPPESPIPRPASASSGFYESSFSSLSAPWFDNSPNKDPKYDALKSRSLSLEDPISSQSQDNSTSMPTMPGCHGSTPSSPRRQRIPRCRSQPSVLNDRKGGLKRRRGEDRPALDFHKMKETAYDHRTTRRRNLSEKGRRIPSPQAHNMRSSRSLASVFSEHENSFGLKTIASSPLDSVVPLVITPVGSPPSIVALTNIEKPGDPEPFFDSGCSDIGDPSESISSFVTAEENYEGENSMNSQDTLFEIDVHADLDLDQIEKD</sequence>
<dbReference type="AlphaFoldDB" id="A0A8J1XGB7"/>
<reference evidence="3" key="1">
    <citation type="submission" date="2022-03" db="EMBL/GenBank/DDBJ databases">
        <authorList>
            <person name="Martin C."/>
        </authorList>
    </citation>
    <scope>NUCLEOTIDE SEQUENCE</scope>
</reference>
<dbReference type="Pfam" id="PF15242">
    <property type="entry name" value="FAM53"/>
    <property type="match status" value="1"/>
</dbReference>
<feature type="compositionally biased region" description="Polar residues" evidence="2">
    <location>
        <begin position="376"/>
        <end position="388"/>
    </location>
</feature>
<comment type="similarity">
    <text evidence="1">Belongs to the FAM53 family.</text>
</comment>